<gene>
    <name evidence="1" type="ORF">AFUS01_LOCUS14522</name>
</gene>
<evidence type="ECO:0000313" key="2">
    <source>
        <dbReference type="Proteomes" id="UP000708208"/>
    </source>
</evidence>
<feature type="non-terminal residue" evidence="1">
    <location>
        <position position="1"/>
    </location>
</feature>
<evidence type="ECO:0000313" key="1">
    <source>
        <dbReference type="EMBL" id="CAG7725568.1"/>
    </source>
</evidence>
<reference evidence="1" key="1">
    <citation type="submission" date="2021-06" db="EMBL/GenBank/DDBJ databases">
        <authorList>
            <person name="Hodson N. C."/>
            <person name="Mongue J. A."/>
            <person name="Jaron S. K."/>
        </authorList>
    </citation>
    <scope>NUCLEOTIDE SEQUENCE</scope>
</reference>
<feature type="non-terminal residue" evidence="1">
    <location>
        <position position="31"/>
    </location>
</feature>
<proteinExistence type="predicted"/>
<dbReference type="AlphaFoldDB" id="A0A8J2NZW5"/>
<accession>A0A8J2NZW5</accession>
<protein>
    <submittedName>
        <fullName evidence="1">Uncharacterized protein</fullName>
    </submittedName>
</protein>
<keyword evidence="2" id="KW-1185">Reference proteome</keyword>
<sequence length="31" mass="3570">LVSDDKTFVPPFVTLKCNNLSENVELFRESK</sequence>
<dbReference type="EMBL" id="CAJVCH010123951">
    <property type="protein sequence ID" value="CAG7725568.1"/>
    <property type="molecule type" value="Genomic_DNA"/>
</dbReference>
<name>A0A8J2NZW5_9HEXA</name>
<organism evidence="1 2">
    <name type="scientific">Allacma fusca</name>
    <dbReference type="NCBI Taxonomy" id="39272"/>
    <lineage>
        <taxon>Eukaryota</taxon>
        <taxon>Metazoa</taxon>
        <taxon>Ecdysozoa</taxon>
        <taxon>Arthropoda</taxon>
        <taxon>Hexapoda</taxon>
        <taxon>Collembola</taxon>
        <taxon>Symphypleona</taxon>
        <taxon>Sminthuridae</taxon>
        <taxon>Allacma</taxon>
    </lineage>
</organism>
<comment type="caution">
    <text evidence="1">The sequence shown here is derived from an EMBL/GenBank/DDBJ whole genome shotgun (WGS) entry which is preliminary data.</text>
</comment>
<dbReference type="Proteomes" id="UP000708208">
    <property type="component" value="Unassembled WGS sequence"/>
</dbReference>
<dbReference type="OrthoDB" id="25308at2759"/>